<feature type="non-terminal residue" evidence="2">
    <location>
        <position position="1"/>
    </location>
</feature>
<feature type="compositionally biased region" description="Low complexity" evidence="1">
    <location>
        <begin position="36"/>
        <end position="48"/>
    </location>
</feature>
<evidence type="ECO:0000256" key="1">
    <source>
        <dbReference type="SAM" id="MobiDB-lite"/>
    </source>
</evidence>
<dbReference type="EMBL" id="CADCTE010000102">
    <property type="protein sequence ID" value="CAA9244866.1"/>
    <property type="molecule type" value="Genomic_DNA"/>
</dbReference>
<protein>
    <submittedName>
        <fullName evidence="2">Uncharacterized protein</fullName>
    </submittedName>
</protein>
<dbReference type="AlphaFoldDB" id="A0A6J4I9W7"/>
<feature type="compositionally biased region" description="Polar residues" evidence="1">
    <location>
        <begin position="21"/>
        <end position="34"/>
    </location>
</feature>
<accession>A0A6J4I9W7</accession>
<gene>
    <name evidence="2" type="ORF">AVDCRST_MAG83-1840</name>
</gene>
<feature type="compositionally biased region" description="Basic residues" evidence="1">
    <location>
        <begin position="7"/>
        <end position="16"/>
    </location>
</feature>
<evidence type="ECO:0000313" key="2">
    <source>
        <dbReference type="EMBL" id="CAA9244866.1"/>
    </source>
</evidence>
<feature type="region of interest" description="Disordered" evidence="1">
    <location>
        <begin position="1"/>
        <end position="48"/>
    </location>
</feature>
<feature type="non-terminal residue" evidence="2">
    <location>
        <position position="48"/>
    </location>
</feature>
<proteinExistence type="predicted"/>
<sequence>RAPSRCRSPRITRSSRRGLTGSPTAHSSAASRKTCSGAPSGASRRGSG</sequence>
<name>A0A6J4I9W7_9MICC</name>
<organism evidence="2">
    <name type="scientific">uncultured Arthrobacter sp</name>
    <dbReference type="NCBI Taxonomy" id="114050"/>
    <lineage>
        <taxon>Bacteria</taxon>
        <taxon>Bacillati</taxon>
        <taxon>Actinomycetota</taxon>
        <taxon>Actinomycetes</taxon>
        <taxon>Micrococcales</taxon>
        <taxon>Micrococcaceae</taxon>
        <taxon>Arthrobacter</taxon>
        <taxon>environmental samples</taxon>
    </lineage>
</organism>
<reference evidence="2" key="1">
    <citation type="submission" date="2020-02" db="EMBL/GenBank/DDBJ databases">
        <authorList>
            <person name="Meier V. D."/>
        </authorList>
    </citation>
    <scope>NUCLEOTIDE SEQUENCE</scope>
    <source>
        <strain evidence="2">AVDCRST_MAG83</strain>
    </source>
</reference>